<dbReference type="PROSITE" id="PS00018">
    <property type="entry name" value="EF_HAND_1"/>
    <property type="match status" value="1"/>
</dbReference>
<protein>
    <submittedName>
        <fullName evidence="1">Uncharacterized protein</fullName>
    </submittedName>
</protein>
<evidence type="ECO:0000313" key="1">
    <source>
        <dbReference type="EMBL" id="GBH22088.1"/>
    </source>
</evidence>
<comment type="caution">
    <text evidence="1">The sequence shown here is derived from an EMBL/GenBank/DDBJ whole genome shotgun (WGS) entry which is preliminary data.</text>
</comment>
<name>A0A2V0RHT4_9ZZZZ</name>
<dbReference type="AlphaFoldDB" id="A0A2V0RHT4"/>
<reference evidence="1" key="1">
    <citation type="submission" date="2017-04" db="EMBL/GenBank/DDBJ databases">
        <title>Unveiling RNA virosphere associated with marine microorganisms.</title>
        <authorList>
            <person name="Urayama S."/>
            <person name="Takaki Y."/>
            <person name="Nishi S."/>
            <person name="Yoshida Y."/>
            <person name="Deguchi S."/>
            <person name="Takai K."/>
            <person name="Nunoura T."/>
        </authorList>
    </citation>
    <scope>NUCLEOTIDE SEQUENCE</scope>
</reference>
<organism evidence="1">
    <name type="scientific">viral metagenome</name>
    <dbReference type="NCBI Taxonomy" id="1070528"/>
    <lineage>
        <taxon>unclassified sequences</taxon>
        <taxon>metagenomes</taxon>
        <taxon>organismal metagenomes</taxon>
    </lineage>
</organism>
<proteinExistence type="predicted"/>
<dbReference type="EMBL" id="BDQA01000612">
    <property type="protein sequence ID" value="GBH22088.1"/>
    <property type="molecule type" value="Genomic_RNA"/>
</dbReference>
<sequence>MLLDISGSNKLSNKEVSNYLSTPKSAGGGGYWTSDSSEWMTISHLAESVITTLRPGQVRNFSIIKERLVAKGVTDSNVRVDRHVAQMVQGVSLPQLDITETFIPVNKFAPFYMGSWTGTKTPLRARQAEAFTAIEADVFLDFLLEQKAWNRIHTEWVDPSFETLSRQIEKKTGRGVWIMWLKGKLPYSIPVIAGYSDLLPLKHFDGLAPLIWSAVLRHSKVDLLIVKRSAYTLELLIRDLTEGGSLRLGG</sequence>
<accession>A0A2V0RHT4</accession>
<dbReference type="InterPro" id="IPR018247">
    <property type="entry name" value="EF_Hand_1_Ca_BS"/>
</dbReference>